<comment type="caution">
    <text evidence="2">The sequence shown here is derived from an EMBL/GenBank/DDBJ whole genome shotgun (WGS) entry which is preliminary data.</text>
</comment>
<dbReference type="PANTHER" id="PTHR47183">
    <property type="entry name" value="GLUCOSE-1-PHOSPHATE CYTIDYLYLTRANSFERASE-RELATED"/>
    <property type="match status" value="1"/>
</dbReference>
<dbReference type="InterPro" id="IPR013446">
    <property type="entry name" value="G1P_cyt_trans-like"/>
</dbReference>
<dbReference type="RefSeq" id="WP_169101632.1">
    <property type="nucleotide sequence ID" value="NZ_JABBVZ010000074.1"/>
</dbReference>
<dbReference type="InterPro" id="IPR005835">
    <property type="entry name" value="NTP_transferase_dom"/>
</dbReference>
<evidence type="ECO:0000259" key="1">
    <source>
        <dbReference type="Pfam" id="PF00483"/>
    </source>
</evidence>
<dbReference type="InterPro" id="IPR029044">
    <property type="entry name" value="Nucleotide-diphossugar_trans"/>
</dbReference>
<accession>A0A7Y0Q565</accession>
<keyword evidence="3" id="KW-1185">Reference proteome</keyword>
<dbReference type="Proteomes" id="UP000533476">
    <property type="component" value="Unassembled WGS sequence"/>
</dbReference>
<dbReference type="Gene3D" id="3.90.550.10">
    <property type="entry name" value="Spore Coat Polysaccharide Biosynthesis Protein SpsA, Chain A"/>
    <property type="match status" value="1"/>
</dbReference>
<dbReference type="EMBL" id="JABBVZ010000074">
    <property type="protein sequence ID" value="NMP23944.1"/>
    <property type="molecule type" value="Genomic_DNA"/>
</dbReference>
<sequence length="258" mass="29414">MKVVILAGGRGTRLSEETGIRPKPMVEIGGKPVLWHIMKIYSTQGFNEFVICLGYKGYQIKEYFINYFTHNSDLTVDLATNKVELHHCTSEPWHVTLVDTGESTETGGRLTRIQKYVSNEPFFMTYGDGLADFDLDSLLNRHHLNPNAVATVTAVQPLGRFGSMTTEPSGQVATFVEKPQGDGSWINGGFFVLEPPIFDYIQDDTEQFERQPLGRLTRDGGLFAYHHTGFWHPMDTLRDKEILNRLWTEKKAPWKIWE</sequence>
<dbReference type="GO" id="GO:0047343">
    <property type="term" value="F:glucose-1-phosphate cytidylyltransferase activity"/>
    <property type="evidence" value="ECO:0007669"/>
    <property type="project" value="UniProtKB-EC"/>
</dbReference>
<feature type="domain" description="Nucleotidyl transferase" evidence="1">
    <location>
        <begin position="2"/>
        <end position="210"/>
    </location>
</feature>
<dbReference type="PANTHER" id="PTHR47183:SF1">
    <property type="entry name" value="GLUCOSE-1-PHOSPHATE CYTIDYLYLTRANSFERASE"/>
    <property type="match status" value="1"/>
</dbReference>
<dbReference type="AlphaFoldDB" id="A0A7Y0Q565"/>
<evidence type="ECO:0000313" key="2">
    <source>
        <dbReference type="EMBL" id="NMP23944.1"/>
    </source>
</evidence>
<protein>
    <submittedName>
        <fullName evidence="2">Glucose-1-phosphate cytidylyltransferase</fullName>
        <ecNumber evidence="2">2.7.7.33</ecNumber>
    </submittedName>
</protein>
<dbReference type="EC" id="2.7.7.33" evidence="2"/>
<reference evidence="2 3" key="1">
    <citation type="submission" date="2020-04" db="EMBL/GenBank/DDBJ databases">
        <authorList>
            <person name="Zhang R."/>
            <person name="Schippers A."/>
        </authorList>
    </citation>
    <scope>NUCLEOTIDE SEQUENCE [LARGE SCALE GENOMIC DNA]</scope>
    <source>
        <strain evidence="2 3">DSM 109850</strain>
    </source>
</reference>
<evidence type="ECO:0000313" key="3">
    <source>
        <dbReference type="Proteomes" id="UP000533476"/>
    </source>
</evidence>
<keyword evidence="2" id="KW-0548">Nucleotidyltransferase</keyword>
<proteinExistence type="predicted"/>
<dbReference type="InterPro" id="IPR046981">
    <property type="entry name" value="G1P_cyt_trans"/>
</dbReference>
<dbReference type="NCBIfam" id="TIGR02623">
    <property type="entry name" value="G1P_cyt_trans"/>
    <property type="match status" value="1"/>
</dbReference>
<keyword evidence="2" id="KW-0808">Transferase</keyword>
<dbReference type="Pfam" id="PF00483">
    <property type="entry name" value="NTP_transferase"/>
    <property type="match status" value="1"/>
</dbReference>
<dbReference type="GO" id="GO:0009243">
    <property type="term" value="P:O antigen biosynthetic process"/>
    <property type="evidence" value="ECO:0007669"/>
    <property type="project" value="InterPro"/>
</dbReference>
<dbReference type="SUPFAM" id="SSF53448">
    <property type="entry name" value="Nucleotide-diphospho-sugar transferases"/>
    <property type="match status" value="1"/>
</dbReference>
<dbReference type="CDD" id="cd02524">
    <property type="entry name" value="G1P_cytidylyltransferase"/>
    <property type="match status" value="1"/>
</dbReference>
<gene>
    <name evidence="2" type="primary">rfbF</name>
    <name evidence="2" type="ORF">HIJ39_16545</name>
</gene>
<name>A0A7Y0Q565_9FIRM</name>
<organism evidence="2 3">
    <name type="scientific">Sulfobacillus harzensis</name>
    <dbReference type="NCBI Taxonomy" id="2729629"/>
    <lineage>
        <taxon>Bacteria</taxon>
        <taxon>Bacillati</taxon>
        <taxon>Bacillota</taxon>
        <taxon>Clostridia</taxon>
        <taxon>Eubacteriales</taxon>
        <taxon>Clostridiales Family XVII. Incertae Sedis</taxon>
        <taxon>Sulfobacillus</taxon>
    </lineage>
</organism>